<feature type="compositionally biased region" description="Polar residues" evidence="9">
    <location>
        <begin position="50"/>
        <end position="63"/>
    </location>
</feature>
<dbReference type="PANTHER" id="PTHR13539:SF3">
    <property type="entry name" value="CALMODULIN-LYSINE N-METHYLTRANSFERASE"/>
    <property type="match status" value="1"/>
</dbReference>
<evidence type="ECO:0000256" key="5">
    <source>
        <dbReference type="ARBA" id="ARBA00022490"/>
    </source>
</evidence>
<feature type="compositionally biased region" description="Pro residues" evidence="9">
    <location>
        <begin position="1"/>
        <end position="11"/>
    </location>
</feature>
<evidence type="ECO:0000256" key="6">
    <source>
        <dbReference type="ARBA" id="ARBA00022603"/>
    </source>
</evidence>
<reference evidence="10" key="1">
    <citation type="journal article" date="2012" name="Nat. Biotechnol.">
        <title>Reference genome sequence of the model plant Setaria.</title>
        <authorList>
            <person name="Bennetzen J.L."/>
            <person name="Schmutz J."/>
            <person name="Wang H."/>
            <person name="Percifield R."/>
            <person name="Hawkins J."/>
            <person name="Pontaroli A.C."/>
            <person name="Estep M."/>
            <person name="Feng L."/>
            <person name="Vaughn J.N."/>
            <person name="Grimwood J."/>
            <person name="Jenkins J."/>
            <person name="Barry K."/>
            <person name="Lindquist E."/>
            <person name="Hellsten U."/>
            <person name="Deshpande S."/>
            <person name="Wang X."/>
            <person name="Wu X."/>
            <person name="Mitros T."/>
            <person name="Triplett J."/>
            <person name="Yang X."/>
            <person name="Ye C.Y."/>
            <person name="Mauro-Herrera M."/>
            <person name="Wang L."/>
            <person name="Li P."/>
            <person name="Sharma M."/>
            <person name="Sharma R."/>
            <person name="Ronald P.C."/>
            <person name="Panaud O."/>
            <person name="Kellogg E.A."/>
            <person name="Brutnell T.P."/>
            <person name="Doust A.N."/>
            <person name="Tuskan G.A."/>
            <person name="Rokhsar D."/>
            <person name="Devos K.M."/>
        </authorList>
    </citation>
    <scope>NUCLEOTIDE SEQUENCE [LARGE SCALE GENOMIC DNA]</scope>
    <source>
        <strain evidence="10">Yugu1</strain>
    </source>
</reference>
<dbReference type="CDD" id="cd02440">
    <property type="entry name" value="AdoMet_MTases"/>
    <property type="match status" value="1"/>
</dbReference>
<evidence type="ECO:0000256" key="7">
    <source>
        <dbReference type="ARBA" id="ARBA00022679"/>
    </source>
</evidence>
<dbReference type="OrthoDB" id="413520at2759"/>
<dbReference type="GO" id="GO:0005737">
    <property type="term" value="C:cytoplasm"/>
    <property type="evidence" value="ECO:0007669"/>
    <property type="project" value="UniProtKB-SubCell"/>
</dbReference>
<dbReference type="SUPFAM" id="SSF53335">
    <property type="entry name" value="S-adenosyl-L-methionine-dependent methyltransferases"/>
    <property type="match status" value="1"/>
</dbReference>
<name>A0A368ST96_SETIT</name>
<dbReference type="Pfam" id="PF10294">
    <property type="entry name" value="Methyltransf_16"/>
    <property type="match status" value="1"/>
</dbReference>
<feature type="region of interest" description="Disordered" evidence="9">
    <location>
        <begin position="42"/>
        <end position="63"/>
    </location>
</feature>
<dbReference type="GO" id="GO:0018025">
    <property type="term" value="F:calmodulin-lysine N-methyltransferase activity"/>
    <property type="evidence" value="ECO:0007669"/>
    <property type="project" value="UniProtKB-EC"/>
</dbReference>
<keyword evidence="7" id="KW-0808">Transferase</keyword>
<protein>
    <recommendedName>
        <fullName evidence="4">Calmodulin-lysine N-methyltransferase</fullName>
        <ecNumber evidence="3">2.1.1.60</ecNumber>
    </recommendedName>
</protein>
<dbReference type="InterPro" id="IPR029063">
    <property type="entry name" value="SAM-dependent_MTases_sf"/>
</dbReference>
<gene>
    <name evidence="10" type="ORF">SETIT_9G472000v2</name>
</gene>
<dbReference type="InterPro" id="IPR025800">
    <property type="entry name" value="CaM-Lys-N-MeTrfase"/>
</dbReference>
<dbReference type="GO" id="GO:0005634">
    <property type="term" value="C:nucleus"/>
    <property type="evidence" value="ECO:0007669"/>
    <property type="project" value="UniProtKB-SubCell"/>
</dbReference>
<dbReference type="KEGG" id="sita:101775135"/>
<comment type="subcellular location">
    <subcellularLocation>
        <location evidence="2">Cytoplasm</location>
    </subcellularLocation>
    <subcellularLocation>
        <location evidence="1">Nucleus</location>
    </subcellularLocation>
</comment>
<accession>A0A368ST96</accession>
<evidence type="ECO:0000256" key="4">
    <source>
        <dbReference type="ARBA" id="ARBA00020594"/>
    </source>
</evidence>
<dbReference type="EC" id="2.1.1.60" evidence="3"/>
<evidence type="ECO:0000256" key="1">
    <source>
        <dbReference type="ARBA" id="ARBA00004123"/>
    </source>
</evidence>
<dbReference type="AlphaFoldDB" id="A0A368ST96"/>
<evidence type="ECO:0000256" key="9">
    <source>
        <dbReference type="SAM" id="MobiDB-lite"/>
    </source>
</evidence>
<keyword evidence="8" id="KW-0539">Nucleus</keyword>
<evidence type="ECO:0000256" key="3">
    <source>
        <dbReference type="ARBA" id="ARBA00011914"/>
    </source>
</evidence>
<evidence type="ECO:0000256" key="2">
    <source>
        <dbReference type="ARBA" id="ARBA00004496"/>
    </source>
</evidence>
<evidence type="ECO:0000256" key="8">
    <source>
        <dbReference type="ARBA" id="ARBA00023242"/>
    </source>
</evidence>
<keyword evidence="5" id="KW-0963">Cytoplasm</keyword>
<dbReference type="InterPro" id="IPR019410">
    <property type="entry name" value="Methyltransf_16"/>
</dbReference>
<evidence type="ECO:0000313" key="10">
    <source>
        <dbReference type="EMBL" id="RCV45656.1"/>
    </source>
</evidence>
<dbReference type="GO" id="GO:0032259">
    <property type="term" value="P:methylation"/>
    <property type="evidence" value="ECO:0007669"/>
    <property type="project" value="UniProtKB-KW"/>
</dbReference>
<sequence>MDSSSPPPSSSPAPSQAPARSRGATNASQRWSILRRSLLARSSSSLAPEGTSSDQHIKDGTNNISRKASRGFNLIECHSLPISQLVKSLGNSINGSENDLGCQKDVYVYYKLPCGGSSKLNLVYRREDSLELNDMEASNRYNIDTTGLVCCWPSEEVLAYYCINHSDMFRAKKVLELGSGYGLAGLVIAACTDADEVVISDGNPQVVEYIQKNISINAETFGETKVKSMILHWDKEQASEILNTFDIIVASDCTFFKQFHESLARTVKSLLKHSATSQAIFLSPQRGDSLDKFLRIIKENGLNYELIENYDPTVWDLHKKYVAGDDRAWPNYDKEHCYPLLQNSVILEFDIGWTFWKNLPFSMEVPTRLFKGCKLTFPHLRGFHDITDTSACVTCNGALFL</sequence>
<proteinExistence type="predicted"/>
<dbReference type="Gene3D" id="3.40.50.150">
    <property type="entry name" value="Vaccinia Virus protein VP39"/>
    <property type="match status" value="1"/>
</dbReference>
<reference evidence="10" key="2">
    <citation type="submission" date="2015-07" db="EMBL/GenBank/DDBJ databases">
        <authorList>
            <person name="Noorani M."/>
        </authorList>
    </citation>
    <scope>NUCLEOTIDE SEQUENCE</scope>
    <source>
        <strain evidence="10">Yugu1</strain>
    </source>
</reference>
<feature type="compositionally biased region" description="Low complexity" evidence="9">
    <location>
        <begin position="12"/>
        <end position="22"/>
    </location>
</feature>
<keyword evidence="6" id="KW-0489">Methyltransferase</keyword>
<dbReference type="EMBL" id="CM003536">
    <property type="protein sequence ID" value="RCV45656.1"/>
    <property type="molecule type" value="Genomic_DNA"/>
</dbReference>
<dbReference type="STRING" id="4555.A0A368ST96"/>
<organism evidence="10">
    <name type="scientific">Setaria italica</name>
    <name type="common">Foxtail millet</name>
    <name type="synonym">Panicum italicum</name>
    <dbReference type="NCBI Taxonomy" id="4555"/>
    <lineage>
        <taxon>Eukaryota</taxon>
        <taxon>Viridiplantae</taxon>
        <taxon>Streptophyta</taxon>
        <taxon>Embryophyta</taxon>
        <taxon>Tracheophyta</taxon>
        <taxon>Spermatophyta</taxon>
        <taxon>Magnoliopsida</taxon>
        <taxon>Liliopsida</taxon>
        <taxon>Poales</taxon>
        <taxon>Poaceae</taxon>
        <taxon>PACMAD clade</taxon>
        <taxon>Panicoideae</taxon>
        <taxon>Panicodae</taxon>
        <taxon>Paniceae</taxon>
        <taxon>Cenchrinae</taxon>
        <taxon>Setaria</taxon>
    </lineage>
</organism>
<feature type="region of interest" description="Disordered" evidence="9">
    <location>
        <begin position="1"/>
        <end position="29"/>
    </location>
</feature>
<dbReference type="PANTHER" id="PTHR13539">
    <property type="entry name" value="CALMODULIN-LYSINE N-METHYLTRANSFERASE"/>
    <property type="match status" value="1"/>
</dbReference>